<name>F0YA53_AURAN</name>
<dbReference type="Pfam" id="PF00173">
    <property type="entry name" value="Cyt-b5"/>
    <property type="match status" value="1"/>
</dbReference>
<dbReference type="Pfam" id="PF03404">
    <property type="entry name" value="Mo-co_dimer"/>
    <property type="match status" value="1"/>
</dbReference>
<dbReference type="OrthoDB" id="10051395at2759"/>
<evidence type="ECO:0000256" key="3">
    <source>
        <dbReference type="ARBA" id="ARBA00022617"/>
    </source>
</evidence>
<dbReference type="InterPro" id="IPR014756">
    <property type="entry name" value="Ig_E-set"/>
</dbReference>
<dbReference type="GO" id="GO:0006790">
    <property type="term" value="P:sulfur compound metabolic process"/>
    <property type="evidence" value="ECO:0007669"/>
    <property type="project" value="TreeGrafter"/>
</dbReference>
<evidence type="ECO:0000256" key="1">
    <source>
        <dbReference type="ARBA" id="ARBA00001924"/>
    </source>
</evidence>
<dbReference type="SUPFAM" id="SSF55856">
    <property type="entry name" value="Cytochrome b5-like heme/steroid binding domain"/>
    <property type="match status" value="1"/>
</dbReference>
<gene>
    <name evidence="8" type="ORF">AURANDRAFT_26887</name>
</gene>
<dbReference type="eggNOG" id="KOG4576">
    <property type="taxonomic scope" value="Eukaryota"/>
</dbReference>
<dbReference type="InterPro" id="IPR008335">
    <property type="entry name" value="Mopterin_OxRdtase_euk"/>
</dbReference>
<keyword evidence="2" id="KW-0500">Molybdenum</keyword>
<dbReference type="InterPro" id="IPR036400">
    <property type="entry name" value="Cyt_B5-like_heme/steroid_sf"/>
</dbReference>
<keyword evidence="5" id="KW-0560">Oxidoreductase</keyword>
<organism evidence="9">
    <name type="scientific">Aureococcus anophagefferens</name>
    <name type="common">Harmful bloom alga</name>
    <dbReference type="NCBI Taxonomy" id="44056"/>
    <lineage>
        <taxon>Eukaryota</taxon>
        <taxon>Sar</taxon>
        <taxon>Stramenopiles</taxon>
        <taxon>Ochrophyta</taxon>
        <taxon>Pelagophyceae</taxon>
        <taxon>Pelagomonadales</taxon>
        <taxon>Pelagomonadaceae</taxon>
        <taxon>Aureococcus</taxon>
    </lineage>
</organism>
<dbReference type="InParanoid" id="F0YA53"/>
<evidence type="ECO:0000313" key="9">
    <source>
        <dbReference type="Proteomes" id="UP000002729"/>
    </source>
</evidence>
<sequence length="503" mass="53391">MFLRACARRAAATASIATSWSVSQSNERLVSSDELASHDERLVSSDELASHDFTPVAEGGSGRLWVSYKRGVYDVTDWAAQHPGGLANLKMAAGGPVDAYWAHWSVHVQDPSAALPVLEKYRVGRLAEDEEDDDDDPYADEPDRAARIAAGLRPLKAGAGGKATGPFEAECDVPGLSFLTPADIFYVRNHAPAPPEDAPAFCVGLADGSGVSVRVDALRRGDFGPVVSLPVTVQCSGNRLREAGAAIGGVNGWTGRGSGYGLISTATWEGVRLADVLEATGALAGSGGDWHVEATGRDGYANSVPLRDVASNDALLAFGMNGGPLPRDHGAPLRLVLPGCVGARQVKWLDGVRLLPERSEAPWQRSFYTFPDGSPVRHWPVCSAATAYDPATRELRGFAYAGDGRGVARVDVSFDGGETWTAAALEPPAVRDDARWAWRLWRAAAPRDATTLDCAVRATDLAGVAQPLAPRDAIAHMPKGYLFNAVHRVAFDAAEPVHCNRLN</sequence>
<dbReference type="InterPro" id="IPR001199">
    <property type="entry name" value="Cyt_B5-like_heme/steroid-bd"/>
</dbReference>
<proteinExistence type="predicted"/>
<keyword evidence="4" id="KW-0479">Metal-binding</keyword>
<evidence type="ECO:0000256" key="5">
    <source>
        <dbReference type="ARBA" id="ARBA00023002"/>
    </source>
</evidence>
<dbReference type="OMA" id="EESTSQW"/>
<dbReference type="PANTHER" id="PTHR19372">
    <property type="entry name" value="SULFITE REDUCTASE"/>
    <property type="match status" value="1"/>
</dbReference>
<evidence type="ECO:0000313" key="8">
    <source>
        <dbReference type="EMBL" id="EGB08061.1"/>
    </source>
</evidence>
<dbReference type="KEGG" id="aaf:AURANDRAFT_26887"/>
<dbReference type="InterPro" id="IPR036374">
    <property type="entry name" value="OxRdtase_Mopterin-bd_sf"/>
</dbReference>
<evidence type="ECO:0000256" key="2">
    <source>
        <dbReference type="ARBA" id="ARBA00022505"/>
    </source>
</evidence>
<dbReference type="AlphaFoldDB" id="F0YA53"/>
<dbReference type="Proteomes" id="UP000002729">
    <property type="component" value="Unassembled WGS sequence"/>
</dbReference>
<dbReference type="Gene3D" id="3.10.120.10">
    <property type="entry name" value="Cytochrome b5-like heme/steroid binding domain"/>
    <property type="match status" value="1"/>
</dbReference>
<dbReference type="SUPFAM" id="SSF56524">
    <property type="entry name" value="Oxidoreductase molybdopterin-binding domain"/>
    <property type="match status" value="1"/>
</dbReference>
<dbReference type="EMBL" id="GL833129">
    <property type="protein sequence ID" value="EGB08061.1"/>
    <property type="molecule type" value="Genomic_DNA"/>
</dbReference>
<dbReference type="Gene3D" id="2.60.40.650">
    <property type="match status" value="1"/>
</dbReference>
<dbReference type="GO" id="GO:0030151">
    <property type="term" value="F:molybdenum ion binding"/>
    <property type="evidence" value="ECO:0007669"/>
    <property type="project" value="InterPro"/>
</dbReference>
<dbReference type="SUPFAM" id="SSF81296">
    <property type="entry name" value="E set domains"/>
    <property type="match status" value="1"/>
</dbReference>
<evidence type="ECO:0000256" key="6">
    <source>
        <dbReference type="ARBA" id="ARBA00023004"/>
    </source>
</evidence>
<dbReference type="PANTHER" id="PTHR19372:SF7">
    <property type="entry name" value="SULFITE OXIDASE, MITOCHONDRIAL"/>
    <property type="match status" value="1"/>
</dbReference>
<keyword evidence="3" id="KW-0349">Heme</keyword>
<dbReference type="PRINTS" id="PR00407">
    <property type="entry name" value="EUMOPTERIN"/>
</dbReference>
<comment type="cofactor">
    <cofactor evidence="1">
        <name>Mo-molybdopterin</name>
        <dbReference type="ChEBI" id="CHEBI:71302"/>
    </cofactor>
</comment>
<keyword evidence="6" id="KW-0408">Iron</keyword>
<dbReference type="SMART" id="SM01117">
    <property type="entry name" value="Cyt-b5"/>
    <property type="match status" value="1"/>
</dbReference>
<feature type="domain" description="Cytochrome b5 heme-binding" evidence="7">
    <location>
        <begin position="40"/>
        <end position="127"/>
    </location>
</feature>
<dbReference type="GO" id="GO:0020037">
    <property type="term" value="F:heme binding"/>
    <property type="evidence" value="ECO:0007669"/>
    <property type="project" value="TreeGrafter"/>
</dbReference>
<dbReference type="RefSeq" id="XP_009037420.1">
    <property type="nucleotide sequence ID" value="XM_009039172.1"/>
</dbReference>
<dbReference type="InterPro" id="IPR005066">
    <property type="entry name" value="MoCF_OxRdtse_dimer"/>
</dbReference>
<dbReference type="GO" id="GO:0008482">
    <property type="term" value="F:sulfite oxidase activity"/>
    <property type="evidence" value="ECO:0007669"/>
    <property type="project" value="TreeGrafter"/>
</dbReference>
<reference evidence="8 9" key="1">
    <citation type="journal article" date="2011" name="Proc. Natl. Acad. Sci. U.S.A.">
        <title>Niche of harmful alga Aureococcus anophagefferens revealed through ecogenomics.</title>
        <authorList>
            <person name="Gobler C.J."/>
            <person name="Berry D.L."/>
            <person name="Dyhrman S.T."/>
            <person name="Wilhelm S.W."/>
            <person name="Salamov A."/>
            <person name="Lobanov A.V."/>
            <person name="Zhang Y."/>
            <person name="Collier J.L."/>
            <person name="Wurch L.L."/>
            <person name="Kustka A.B."/>
            <person name="Dill B.D."/>
            <person name="Shah M."/>
            <person name="VerBerkmoes N.C."/>
            <person name="Kuo A."/>
            <person name="Terry A."/>
            <person name="Pangilinan J."/>
            <person name="Lindquist E.A."/>
            <person name="Lucas S."/>
            <person name="Paulsen I.T."/>
            <person name="Hattenrath-Lehmann T.K."/>
            <person name="Talmage S.C."/>
            <person name="Walker E.A."/>
            <person name="Koch F."/>
            <person name="Burson A.M."/>
            <person name="Marcoval M.A."/>
            <person name="Tang Y.Z."/>
            <person name="Lecleir G.R."/>
            <person name="Coyne K.J."/>
            <person name="Berg G.M."/>
            <person name="Bertrand E.M."/>
            <person name="Saito M.A."/>
            <person name="Gladyshev V.N."/>
            <person name="Grigoriev I.V."/>
        </authorList>
    </citation>
    <scope>NUCLEOTIDE SEQUENCE [LARGE SCALE GENOMIC DNA]</scope>
    <source>
        <strain evidence="9">CCMP 1984</strain>
    </source>
</reference>
<dbReference type="GO" id="GO:0043546">
    <property type="term" value="F:molybdopterin cofactor binding"/>
    <property type="evidence" value="ECO:0007669"/>
    <property type="project" value="TreeGrafter"/>
</dbReference>
<dbReference type="Pfam" id="PF00174">
    <property type="entry name" value="Oxidored_molyb"/>
    <property type="match status" value="1"/>
</dbReference>
<evidence type="ECO:0000259" key="7">
    <source>
        <dbReference type="PROSITE" id="PS50255"/>
    </source>
</evidence>
<keyword evidence="9" id="KW-1185">Reference proteome</keyword>
<dbReference type="FunFam" id="3.10.120.10:FF:000007">
    <property type="entry name" value="Sulfite oxidase, mitochondrial"/>
    <property type="match status" value="1"/>
</dbReference>
<evidence type="ECO:0000256" key="4">
    <source>
        <dbReference type="ARBA" id="ARBA00022723"/>
    </source>
</evidence>
<dbReference type="eggNOG" id="KOG0535">
    <property type="taxonomic scope" value="Eukaryota"/>
</dbReference>
<protein>
    <recommendedName>
        <fullName evidence="7">Cytochrome b5 heme-binding domain-containing protein</fullName>
    </recommendedName>
</protein>
<dbReference type="GeneID" id="20220269"/>
<dbReference type="InterPro" id="IPR000572">
    <property type="entry name" value="OxRdtase_Mopterin-bd_dom"/>
</dbReference>
<dbReference type="Gene3D" id="3.90.420.10">
    <property type="entry name" value="Oxidoreductase, molybdopterin-binding domain"/>
    <property type="match status" value="1"/>
</dbReference>
<dbReference type="PROSITE" id="PS50255">
    <property type="entry name" value="CYTOCHROME_B5_2"/>
    <property type="match status" value="1"/>
</dbReference>
<accession>F0YA53</accession>